<reference evidence="2" key="1">
    <citation type="journal article" date="2015" name="Proc. Natl. Acad. Sci. U.S.A.">
        <title>Genome sequencing of adzuki bean (Vigna angularis) provides insight into high starch and low fat accumulation and domestication.</title>
        <authorList>
            <person name="Yang K."/>
            <person name="Tian Z."/>
            <person name="Chen C."/>
            <person name="Luo L."/>
            <person name="Zhao B."/>
            <person name="Wang Z."/>
            <person name="Yu L."/>
            <person name="Li Y."/>
            <person name="Sun Y."/>
            <person name="Li W."/>
            <person name="Chen Y."/>
            <person name="Li Y."/>
            <person name="Zhang Y."/>
            <person name="Ai D."/>
            <person name="Zhao J."/>
            <person name="Shang C."/>
            <person name="Ma Y."/>
            <person name="Wu B."/>
            <person name="Wang M."/>
            <person name="Gao L."/>
            <person name="Sun D."/>
            <person name="Zhang P."/>
            <person name="Guo F."/>
            <person name="Wang W."/>
            <person name="Li Y."/>
            <person name="Wang J."/>
            <person name="Varshney R.K."/>
            <person name="Wang J."/>
            <person name="Ling H.Q."/>
            <person name="Wan P."/>
        </authorList>
    </citation>
    <scope>NUCLEOTIDE SEQUENCE</scope>
    <source>
        <strain evidence="2">cv. Jingnong 6</strain>
    </source>
</reference>
<evidence type="ECO:0000313" key="1">
    <source>
        <dbReference type="EMBL" id="KOM40636.1"/>
    </source>
</evidence>
<dbReference type="Gramene" id="KOM40636">
    <property type="protein sequence ID" value="KOM40636"/>
    <property type="gene ID" value="LR48_Vigan04g083400"/>
</dbReference>
<dbReference type="Proteomes" id="UP000053144">
    <property type="component" value="Chromosome 4"/>
</dbReference>
<proteinExistence type="predicted"/>
<evidence type="ECO:0000313" key="2">
    <source>
        <dbReference type="Proteomes" id="UP000053144"/>
    </source>
</evidence>
<name>A0A0L9UD47_PHAAN</name>
<dbReference type="AlphaFoldDB" id="A0A0L9UD47"/>
<protein>
    <submittedName>
        <fullName evidence="1">Uncharacterized protein</fullName>
    </submittedName>
</protein>
<sequence>MSRFKQGRLVVILIADYCLGPKGKGFTARLWDFDLGVLPRERALPFGFALGVLGERPSERALPLDFVTLTKEFFLGNELYRSAL</sequence>
<accession>A0A0L9UD47</accession>
<organism evidence="1 2">
    <name type="scientific">Phaseolus angularis</name>
    <name type="common">Azuki bean</name>
    <name type="synonym">Vigna angularis</name>
    <dbReference type="NCBI Taxonomy" id="3914"/>
    <lineage>
        <taxon>Eukaryota</taxon>
        <taxon>Viridiplantae</taxon>
        <taxon>Streptophyta</taxon>
        <taxon>Embryophyta</taxon>
        <taxon>Tracheophyta</taxon>
        <taxon>Spermatophyta</taxon>
        <taxon>Magnoliopsida</taxon>
        <taxon>eudicotyledons</taxon>
        <taxon>Gunneridae</taxon>
        <taxon>Pentapetalae</taxon>
        <taxon>rosids</taxon>
        <taxon>fabids</taxon>
        <taxon>Fabales</taxon>
        <taxon>Fabaceae</taxon>
        <taxon>Papilionoideae</taxon>
        <taxon>50 kb inversion clade</taxon>
        <taxon>NPAAA clade</taxon>
        <taxon>indigoferoid/millettioid clade</taxon>
        <taxon>Phaseoleae</taxon>
        <taxon>Vigna</taxon>
    </lineage>
</organism>
<dbReference type="EMBL" id="CM003374">
    <property type="protein sequence ID" value="KOM40636.1"/>
    <property type="molecule type" value="Genomic_DNA"/>
</dbReference>
<gene>
    <name evidence="1" type="ORF">LR48_Vigan04g083400</name>
</gene>